<dbReference type="GO" id="GO:0005829">
    <property type="term" value="C:cytosol"/>
    <property type="evidence" value="ECO:0007669"/>
    <property type="project" value="TreeGrafter"/>
</dbReference>
<comment type="caution">
    <text evidence="22">The sequence shown here is derived from an EMBL/GenBank/DDBJ whole genome shotgun (WGS) entry which is preliminary data.</text>
</comment>
<comment type="pathway">
    <text evidence="2">Carbohydrate degradation; glycolysis; D-glyceraldehyde 3-phosphate and glycerone phosphate from D-glucose: step 1/4.</text>
</comment>
<dbReference type="EMBL" id="JAULJE010000005">
    <property type="protein sequence ID" value="KAK1343247.1"/>
    <property type="molecule type" value="Genomic_DNA"/>
</dbReference>
<protein>
    <recommendedName>
        <fullName evidence="17">Hexokinase-3</fullName>
        <ecNumber evidence="5">2.7.1.1</ecNumber>
    </recommendedName>
    <alternativeName>
        <fullName evidence="19">Hexokinase type III</fullName>
    </alternativeName>
    <alternativeName>
        <fullName evidence="18">Hexokinase-C</fullName>
    </alternativeName>
</protein>
<dbReference type="InterPro" id="IPR022672">
    <property type="entry name" value="Hexokinase_N"/>
</dbReference>
<evidence type="ECO:0000256" key="16">
    <source>
        <dbReference type="ARBA" id="ARBA00057794"/>
    </source>
</evidence>
<comment type="function">
    <text evidence="16">Catalyzes the phosphorylation of hexose, such as D-glucose and D-fructose, to hexose 6-phosphate (D-glucose 6-phosphate and D-fructose 6-phosphate, respectively). Mediates the initial step of glycolysis by catalyzing phosphorylation of D-glucose to D-glucose 6-phosphate.</text>
</comment>
<comment type="subcellular location">
    <subcellularLocation>
        <location evidence="1">Mitochondrion outer membrane</location>
        <topology evidence="1">Peripheral membrane protein</topology>
    </subcellularLocation>
</comment>
<dbReference type="AlphaFoldDB" id="A0AA40LTF7"/>
<comment type="catalytic activity">
    <reaction evidence="15">
        <text>D-glucose + ATP = D-glucose 6-phosphate + ADP + H(+)</text>
        <dbReference type="Rhea" id="RHEA:17825"/>
        <dbReference type="ChEBI" id="CHEBI:4167"/>
        <dbReference type="ChEBI" id="CHEBI:15378"/>
        <dbReference type="ChEBI" id="CHEBI:30616"/>
        <dbReference type="ChEBI" id="CHEBI:61548"/>
        <dbReference type="ChEBI" id="CHEBI:456216"/>
        <dbReference type="EC" id="2.7.1.1"/>
    </reaction>
    <physiologicalReaction direction="left-to-right" evidence="15">
        <dbReference type="Rhea" id="RHEA:17826"/>
    </physiologicalReaction>
</comment>
<evidence type="ECO:0000256" key="10">
    <source>
        <dbReference type="ARBA" id="ARBA00022777"/>
    </source>
</evidence>
<dbReference type="FunFam" id="3.30.420.40:FF:000123">
    <property type="entry name" value="Hexokinase 3"/>
    <property type="match status" value="1"/>
</dbReference>
<keyword evidence="8" id="KW-0677">Repeat</keyword>
<reference evidence="22" key="1">
    <citation type="submission" date="2023-06" db="EMBL/GenBank/DDBJ databases">
        <title>Reference genome for the Northern bat (Eptesicus nilssonii), a most northern bat species.</title>
        <authorList>
            <person name="Laine V.N."/>
            <person name="Pulliainen A.T."/>
            <person name="Lilley T.M."/>
        </authorList>
    </citation>
    <scope>NUCLEOTIDE SEQUENCE</scope>
    <source>
        <strain evidence="22">BLF_Eptnil</strain>
        <tissue evidence="22">Kidney</tissue>
    </source>
</reference>
<dbReference type="PROSITE" id="PS00378">
    <property type="entry name" value="HEXOKINASE_1"/>
    <property type="match status" value="2"/>
</dbReference>
<keyword evidence="9" id="KW-0547">Nucleotide-binding</keyword>
<dbReference type="Pfam" id="PF03727">
    <property type="entry name" value="Hexokinase_2"/>
    <property type="match status" value="2"/>
</dbReference>
<keyword evidence="6" id="KW-0021">Allosteric enzyme</keyword>
<evidence type="ECO:0000256" key="14">
    <source>
        <dbReference type="ARBA" id="ARBA00047905"/>
    </source>
</evidence>
<dbReference type="EC" id="2.7.1.1" evidence="5"/>
<keyword evidence="7" id="KW-0808">Transferase</keyword>
<evidence type="ECO:0000256" key="7">
    <source>
        <dbReference type="ARBA" id="ARBA00022679"/>
    </source>
</evidence>
<evidence type="ECO:0000313" key="23">
    <source>
        <dbReference type="Proteomes" id="UP001177744"/>
    </source>
</evidence>
<dbReference type="GO" id="GO:0006096">
    <property type="term" value="P:glycolytic process"/>
    <property type="evidence" value="ECO:0007669"/>
    <property type="project" value="UniProtKB-KW"/>
</dbReference>
<dbReference type="FunFam" id="3.40.367.20:FF:000005">
    <property type="entry name" value="Phosphotransferase"/>
    <property type="match status" value="1"/>
</dbReference>
<evidence type="ECO:0000256" key="12">
    <source>
        <dbReference type="ARBA" id="ARBA00023152"/>
    </source>
</evidence>
<keyword evidence="10" id="KW-0418">Kinase</keyword>
<evidence type="ECO:0000313" key="22">
    <source>
        <dbReference type="EMBL" id="KAK1343247.1"/>
    </source>
</evidence>
<dbReference type="GO" id="GO:0019158">
    <property type="term" value="F:mannokinase activity"/>
    <property type="evidence" value="ECO:0007669"/>
    <property type="project" value="TreeGrafter"/>
</dbReference>
<accession>A0AA40LTF7</accession>
<keyword evidence="23" id="KW-1185">Reference proteome</keyword>
<dbReference type="GO" id="GO:0004340">
    <property type="term" value="F:glucokinase activity"/>
    <property type="evidence" value="ECO:0007669"/>
    <property type="project" value="TreeGrafter"/>
</dbReference>
<evidence type="ECO:0000256" key="19">
    <source>
        <dbReference type="ARBA" id="ARBA00083839"/>
    </source>
</evidence>
<dbReference type="PANTHER" id="PTHR19443">
    <property type="entry name" value="HEXOKINASE"/>
    <property type="match status" value="1"/>
</dbReference>
<dbReference type="InterPro" id="IPR022673">
    <property type="entry name" value="Hexokinase_C"/>
</dbReference>
<name>A0AA40LTF7_CNENI</name>
<comment type="similarity">
    <text evidence="4">Belongs to the hexokinase family.</text>
</comment>
<dbReference type="InterPro" id="IPR043129">
    <property type="entry name" value="ATPase_NBD"/>
</dbReference>
<keyword evidence="11" id="KW-0067">ATP-binding</keyword>
<evidence type="ECO:0000256" key="9">
    <source>
        <dbReference type="ARBA" id="ARBA00022741"/>
    </source>
</evidence>
<evidence type="ECO:0000256" key="2">
    <source>
        <dbReference type="ARBA" id="ARBA00004888"/>
    </source>
</evidence>
<evidence type="ECO:0000256" key="6">
    <source>
        <dbReference type="ARBA" id="ARBA00022533"/>
    </source>
</evidence>
<dbReference type="GO" id="GO:0001678">
    <property type="term" value="P:intracellular glucose homeostasis"/>
    <property type="evidence" value="ECO:0007669"/>
    <property type="project" value="InterPro"/>
</dbReference>
<evidence type="ECO:0000256" key="11">
    <source>
        <dbReference type="ARBA" id="ARBA00022840"/>
    </source>
</evidence>
<dbReference type="GO" id="GO:0006006">
    <property type="term" value="P:glucose metabolic process"/>
    <property type="evidence" value="ECO:0007669"/>
    <property type="project" value="TreeGrafter"/>
</dbReference>
<gene>
    <name evidence="22" type="ORF">QTO34_016025</name>
</gene>
<evidence type="ECO:0000256" key="4">
    <source>
        <dbReference type="ARBA" id="ARBA00009225"/>
    </source>
</evidence>
<evidence type="ECO:0000256" key="13">
    <source>
        <dbReference type="ARBA" id="ARBA00044613"/>
    </source>
</evidence>
<dbReference type="SUPFAM" id="SSF53067">
    <property type="entry name" value="Actin-like ATPase domain"/>
    <property type="match status" value="4"/>
</dbReference>
<evidence type="ECO:0000256" key="18">
    <source>
        <dbReference type="ARBA" id="ARBA00076203"/>
    </source>
</evidence>
<evidence type="ECO:0000256" key="3">
    <source>
        <dbReference type="ARBA" id="ARBA00005028"/>
    </source>
</evidence>
<dbReference type="InterPro" id="IPR019807">
    <property type="entry name" value="Hexokinase_BS"/>
</dbReference>
<dbReference type="GO" id="GO:0008865">
    <property type="term" value="F:fructokinase activity"/>
    <property type="evidence" value="ECO:0007669"/>
    <property type="project" value="TreeGrafter"/>
</dbReference>
<organism evidence="22 23">
    <name type="scientific">Cnephaeus nilssonii</name>
    <name type="common">Northern bat</name>
    <name type="synonym">Eptesicus nilssonii</name>
    <dbReference type="NCBI Taxonomy" id="3371016"/>
    <lineage>
        <taxon>Eukaryota</taxon>
        <taxon>Metazoa</taxon>
        <taxon>Chordata</taxon>
        <taxon>Craniata</taxon>
        <taxon>Vertebrata</taxon>
        <taxon>Euteleostomi</taxon>
        <taxon>Mammalia</taxon>
        <taxon>Eutheria</taxon>
        <taxon>Laurasiatheria</taxon>
        <taxon>Chiroptera</taxon>
        <taxon>Yangochiroptera</taxon>
        <taxon>Vespertilionidae</taxon>
        <taxon>Cnephaeus</taxon>
    </lineage>
</organism>
<dbReference type="FunFam" id="3.30.420.40:FF:000015">
    <property type="entry name" value="Hexokinase 1"/>
    <property type="match status" value="1"/>
</dbReference>
<dbReference type="Gene3D" id="3.30.420.40">
    <property type="match status" value="2"/>
</dbReference>
<comment type="catalytic activity">
    <reaction evidence="14">
        <text>D-fructose + ATP = D-fructose 6-phosphate + ADP + H(+)</text>
        <dbReference type="Rhea" id="RHEA:16125"/>
        <dbReference type="ChEBI" id="CHEBI:15378"/>
        <dbReference type="ChEBI" id="CHEBI:30616"/>
        <dbReference type="ChEBI" id="CHEBI:37721"/>
        <dbReference type="ChEBI" id="CHEBI:61527"/>
        <dbReference type="ChEBI" id="CHEBI:456216"/>
        <dbReference type="EC" id="2.7.1.1"/>
    </reaction>
    <physiologicalReaction direction="left-to-right" evidence="14">
        <dbReference type="Rhea" id="RHEA:16126"/>
    </physiologicalReaction>
</comment>
<comment type="catalytic activity">
    <reaction evidence="13">
        <text>a D-hexose + ATP = a D-hexose 6-phosphate + ADP + H(+)</text>
        <dbReference type="Rhea" id="RHEA:22740"/>
        <dbReference type="ChEBI" id="CHEBI:4194"/>
        <dbReference type="ChEBI" id="CHEBI:15378"/>
        <dbReference type="ChEBI" id="CHEBI:30616"/>
        <dbReference type="ChEBI" id="CHEBI:229467"/>
        <dbReference type="ChEBI" id="CHEBI:456216"/>
        <dbReference type="EC" id="2.7.1.1"/>
    </reaction>
    <physiologicalReaction direction="left-to-right" evidence="13">
        <dbReference type="Rhea" id="RHEA:22741"/>
    </physiologicalReaction>
</comment>
<evidence type="ECO:0000256" key="17">
    <source>
        <dbReference type="ARBA" id="ARBA00071677"/>
    </source>
</evidence>
<feature type="domain" description="Hexokinase C-terminal" evidence="21">
    <location>
        <begin position="236"/>
        <end position="469"/>
    </location>
</feature>
<feature type="domain" description="Hexokinase C-terminal" evidence="21">
    <location>
        <begin position="705"/>
        <end position="911"/>
    </location>
</feature>
<dbReference type="PRINTS" id="PR00475">
    <property type="entry name" value="HEXOKINASE"/>
</dbReference>
<dbReference type="Gene3D" id="3.40.367.20">
    <property type="match status" value="2"/>
</dbReference>
<dbReference type="GO" id="GO:0005524">
    <property type="term" value="F:ATP binding"/>
    <property type="evidence" value="ECO:0007669"/>
    <property type="project" value="UniProtKB-KW"/>
</dbReference>
<evidence type="ECO:0000256" key="15">
    <source>
        <dbReference type="ARBA" id="ARBA00048160"/>
    </source>
</evidence>
<dbReference type="GO" id="GO:0005536">
    <property type="term" value="F:D-glucose binding"/>
    <property type="evidence" value="ECO:0007669"/>
    <property type="project" value="InterPro"/>
</dbReference>
<proteinExistence type="inferred from homology"/>
<evidence type="ECO:0000256" key="8">
    <source>
        <dbReference type="ARBA" id="ARBA00022737"/>
    </source>
</evidence>
<keyword evidence="12" id="KW-0324">Glycolysis</keyword>
<dbReference type="GO" id="GO:0005741">
    <property type="term" value="C:mitochondrial outer membrane"/>
    <property type="evidence" value="ECO:0007669"/>
    <property type="project" value="UniProtKB-SubCell"/>
</dbReference>
<dbReference type="Pfam" id="PF00349">
    <property type="entry name" value="Hexokinase_1"/>
    <property type="match status" value="2"/>
</dbReference>
<feature type="domain" description="Hexokinase N-terminal" evidence="20">
    <location>
        <begin position="97"/>
        <end position="228"/>
    </location>
</feature>
<evidence type="ECO:0000256" key="5">
    <source>
        <dbReference type="ARBA" id="ARBA00012324"/>
    </source>
</evidence>
<evidence type="ECO:0000259" key="21">
    <source>
        <dbReference type="Pfam" id="PF03727"/>
    </source>
</evidence>
<evidence type="ECO:0000259" key="20">
    <source>
        <dbReference type="Pfam" id="PF00349"/>
    </source>
</evidence>
<dbReference type="FunFam" id="3.40.367.20:FF:000001">
    <property type="entry name" value="Hexokinase 1"/>
    <property type="match status" value="1"/>
</dbReference>
<dbReference type="Proteomes" id="UP001177744">
    <property type="component" value="Unassembled WGS sequence"/>
</dbReference>
<dbReference type="PANTHER" id="PTHR19443:SF1">
    <property type="entry name" value="HEXOKINASE-3"/>
    <property type="match status" value="1"/>
</dbReference>
<dbReference type="InterPro" id="IPR001312">
    <property type="entry name" value="Hexokinase"/>
</dbReference>
<feature type="domain" description="Hexokinase N-terminal" evidence="20">
    <location>
        <begin position="480"/>
        <end position="671"/>
    </location>
</feature>
<evidence type="ECO:0000256" key="1">
    <source>
        <dbReference type="ARBA" id="ARBA00004450"/>
    </source>
</evidence>
<sequence>MLPSWFLSWKRNFCLRLSDDPKKAASLSSMSCCLQISRLTSGDTRHIHFRLLSFKSKHLCSPSSPCHAVRHTELRVGQGTCGKRARRLRGAGAGSHGASLRVLWVTLTGTEGHWTEPRSREFLIPQEVMLGPGQQLFDFVACCLSEFLDAYPVGRQGLKIGFNFSFPCHQTGLDKSTLISWTKGFRCSGVEGQDVVQLLRDAIERQGACSIDVVAVVNDTVGTMMGCELGTAPCEVGLVVDTGTNACYMEEARHVAVLDEDRGRVCVSIEWGSFGDDGALGSVLTTFDRILDQESLNPGAQRFEKMIGGLYLGELVRQVLAHLAQHRILFGGCTSRALLSRGGILLEHVAEMEDASAGTARAHAILRDLGLNPGALDAQLVQHVCAAVCTRAAQLCAAALAAVLTRLQHSREQQMLRIAVATGGRVFEHHPRFLSVLQETVKLLAPECDVSFIPSVDGGGRGVAMVTAVAARLAAHRRLLEETLAPFRLNREQLAVVQAQMREAMVKGLQGEASSLRMLPTYVRATPDGSERGDFLALDLGGTNFRVLLVHVATGGVQITNQVYSIPECVAQGSGQQLFDHIVDCILDFQQKQGLSGQSLPLGFTFSFPCRQLGLDQGILLNWTKGFNASDCEGQDVVCLLREALGRKQAMELNVVAIVNDTVGTMMSCGYEDPHCEVGLIVGEEGPALLCPCCLMLIHVAGDLGHMCINMEWGAFGDDGSLDTLSTCFDASVDQASINPGKQRFEKMISGMYLGEIVRHILLHLTSLGVLFRGQQTQSLQTRDIFKTKFLSEIESDSLALRQVRAILEDLGLPLTSDDALMVLEVCQAVSQRAAQLCGAGVAAVVEKIRENRGLEELTVSVGVDGTLYKLHPHFSRLVAATVQELAPCCAVTFLQSEDGSGKGAALVTAVACRLAKQAQV</sequence>
<comment type="pathway">
    <text evidence="3">Carbohydrate metabolism; hexose metabolism.</text>
</comment>
<dbReference type="PROSITE" id="PS51748">
    <property type="entry name" value="HEXOKINASE_2"/>
    <property type="match status" value="2"/>
</dbReference>